<feature type="domain" description="Lipocalin-like" evidence="1">
    <location>
        <begin position="11"/>
        <end position="143"/>
    </location>
</feature>
<comment type="caution">
    <text evidence="2">The sequence shown here is derived from an EMBL/GenBank/DDBJ whole genome shotgun (WGS) entry which is preliminary data.</text>
</comment>
<dbReference type="OrthoDB" id="118834at2"/>
<evidence type="ECO:0000313" key="2">
    <source>
        <dbReference type="EMBL" id="MBB5422181.1"/>
    </source>
</evidence>
<keyword evidence="3" id="KW-1185">Reference proteome</keyword>
<dbReference type="Proteomes" id="UP000592780">
    <property type="component" value="Unassembled WGS sequence"/>
</dbReference>
<evidence type="ECO:0000313" key="3">
    <source>
        <dbReference type="Proteomes" id="UP000592780"/>
    </source>
</evidence>
<accession>A0A7W8Q2S2</accession>
<dbReference type="AlphaFoldDB" id="A0A7W8Q2S2"/>
<proteinExistence type="predicted"/>
<organism evidence="2 3">
    <name type="scientific">Paraburkholderia atlantica</name>
    <dbReference type="NCBI Taxonomy" id="2654982"/>
    <lineage>
        <taxon>Bacteria</taxon>
        <taxon>Pseudomonadati</taxon>
        <taxon>Pseudomonadota</taxon>
        <taxon>Betaproteobacteria</taxon>
        <taxon>Burkholderiales</taxon>
        <taxon>Burkholderiaceae</taxon>
        <taxon>Paraburkholderia</taxon>
    </lineage>
</organism>
<dbReference type="InterPro" id="IPR024311">
    <property type="entry name" value="Lipocalin-like"/>
</dbReference>
<sequence>MSEIQNLDIAGRWEVQRWEQIYDDGRVTYPMGQELDGFMEYGVNGMFCAIGKKGREAFTTGGQWNASDAEKAQAYMTYLTYAGDYEVQGNVVTHKVRHSLFPNWVGGEQKRFAELNGDVLQLTTHKLEAGTAEARVARLVFKRKSNV</sequence>
<gene>
    <name evidence="2" type="ORF">HDG40_000322</name>
</gene>
<dbReference type="RefSeq" id="WP_018434435.1">
    <property type="nucleotide sequence ID" value="NZ_JACHDD010000001.1"/>
</dbReference>
<evidence type="ECO:0000259" key="1">
    <source>
        <dbReference type="Pfam" id="PF13924"/>
    </source>
</evidence>
<dbReference type="EMBL" id="JACHDD010000001">
    <property type="protein sequence ID" value="MBB5422181.1"/>
    <property type="molecule type" value="Genomic_DNA"/>
</dbReference>
<protein>
    <recommendedName>
        <fullName evidence="1">Lipocalin-like domain-containing protein</fullName>
    </recommendedName>
</protein>
<reference evidence="2 3" key="1">
    <citation type="submission" date="2020-08" db="EMBL/GenBank/DDBJ databases">
        <title>Genomic Encyclopedia of Type Strains, Phase IV (KMG-V): Genome sequencing to study the core and pangenomes of soil and plant-associated prokaryotes.</title>
        <authorList>
            <person name="Whitman W."/>
        </authorList>
    </citation>
    <scope>NUCLEOTIDE SEQUENCE [LARGE SCALE GENOMIC DNA]</scope>
    <source>
        <strain evidence="2 3">JPY158</strain>
    </source>
</reference>
<dbReference type="Pfam" id="PF13924">
    <property type="entry name" value="Lipocalin_5"/>
    <property type="match status" value="1"/>
</dbReference>
<name>A0A7W8Q2S2_PARAM</name>